<gene>
    <name evidence="7" type="ORF">ENS19_04375</name>
</gene>
<evidence type="ECO:0000256" key="6">
    <source>
        <dbReference type="SAM" id="Phobius"/>
    </source>
</evidence>
<name>A0A7C3ESU4_9CREN</name>
<dbReference type="PANTHER" id="PTHR34583">
    <property type="entry name" value="ANTIPORTER SUBUNIT MNHC2-RELATED"/>
    <property type="match status" value="1"/>
</dbReference>
<comment type="caution">
    <text evidence="7">The sequence shown here is derived from an EMBL/GenBank/DDBJ whole genome shotgun (WGS) entry which is preliminary data.</text>
</comment>
<dbReference type="AlphaFoldDB" id="A0A7C3ESU4"/>
<evidence type="ECO:0000256" key="3">
    <source>
        <dbReference type="ARBA" id="ARBA00022692"/>
    </source>
</evidence>
<proteinExistence type="predicted"/>
<protein>
    <recommendedName>
        <fullName evidence="8">NADH-quinone oxidoreductase subunit K</fullName>
    </recommendedName>
</protein>
<evidence type="ECO:0000256" key="4">
    <source>
        <dbReference type="ARBA" id="ARBA00022989"/>
    </source>
</evidence>
<dbReference type="InterPro" id="IPR039428">
    <property type="entry name" value="NUOK/Mnh_C1-like"/>
</dbReference>
<evidence type="ECO:0008006" key="8">
    <source>
        <dbReference type="Google" id="ProtNLM"/>
    </source>
</evidence>
<keyword evidence="4 6" id="KW-1133">Transmembrane helix</keyword>
<feature type="transmembrane region" description="Helical" evidence="6">
    <location>
        <begin position="59"/>
        <end position="82"/>
    </location>
</feature>
<accession>A0A7C3ESU4</accession>
<feature type="transmembrane region" description="Helical" evidence="6">
    <location>
        <begin position="27"/>
        <end position="47"/>
    </location>
</feature>
<keyword evidence="5 6" id="KW-0472">Membrane</keyword>
<dbReference type="InterPro" id="IPR050601">
    <property type="entry name" value="CPA3_antiporter_subunitC"/>
</dbReference>
<evidence type="ECO:0000256" key="1">
    <source>
        <dbReference type="ARBA" id="ARBA00004651"/>
    </source>
</evidence>
<organism evidence="7">
    <name type="scientific">Candidatus Methanomethylicus mesodigestus</name>
    <dbReference type="NCBI Taxonomy" id="1867258"/>
    <lineage>
        <taxon>Archaea</taxon>
        <taxon>Thermoproteota</taxon>
        <taxon>Methanosuratincolia</taxon>
        <taxon>Candidatus Methanomethylicales</taxon>
        <taxon>Candidatus Methanomethylicaceae</taxon>
        <taxon>Candidatus Methanomethylicus</taxon>
    </lineage>
</organism>
<dbReference type="Gene3D" id="1.10.287.3510">
    <property type="match status" value="1"/>
</dbReference>
<evidence type="ECO:0000256" key="5">
    <source>
        <dbReference type="ARBA" id="ARBA00023136"/>
    </source>
</evidence>
<comment type="subcellular location">
    <subcellularLocation>
        <location evidence="1">Cell membrane</location>
        <topology evidence="1">Multi-pass membrane protein</topology>
    </subcellularLocation>
</comment>
<dbReference type="Pfam" id="PF00420">
    <property type="entry name" value="Oxidored_q2"/>
    <property type="match status" value="1"/>
</dbReference>
<dbReference type="PANTHER" id="PTHR34583:SF2">
    <property type="entry name" value="ANTIPORTER SUBUNIT MNHC2-RELATED"/>
    <property type="match status" value="1"/>
</dbReference>
<reference evidence="7" key="1">
    <citation type="journal article" date="2020" name="mSystems">
        <title>Genome- and Community-Level Interaction Insights into Carbon Utilization and Element Cycling Functions of Hydrothermarchaeota in Hydrothermal Sediment.</title>
        <authorList>
            <person name="Zhou Z."/>
            <person name="Liu Y."/>
            <person name="Xu W."/>
            <person name="Pan J."/>
            <person name="Luo Z.H."/>
            <person name="Li M."/>
        </authorList>
    </citation>
    <scope>NUCLEOTIDE SEQUENCE [LARGE SCALE GENOMIC DNA]</scope>
    <source>
        <strain evidence="7">SpSt-468</strain>
    </source>
</reference>
<keyword evidence="3 6" id="KW-0812">Transmembrane</keyword>
<dbReference type="EMBL" id="DSTX01000006">
    <property type="protein sequence ID" value="HFK20500.1"/>
    <property type="molecule type" value="Genomic_DNA"/>
</dbReference>
<sequence>MIYSATAMALILIGIYCIATKHNMIKIIIGIEIICAGVNLNFISLAWDGQQSDPLASSVVLVSIAIGAAIAAFALAFVMNAFKQTGSSDARKLRRLRW</sequence>
<dbReference type="GO" id="GO:0005886">
    <property type="term" value="C:plasma membrane"/>
    <property type="evidence" value="ECO:0007669"/>
    <property type="project" value="UniProtKB-SubCell"/>
</dbReference>
<evidence type="ECO:0000313" key="7">
    <source>
        <dbReference type="EMBL" id="HFK20500.1"/>
    </source>
</evidence>
<evidence type="ECO:0000256" key="2">
    <source>
        <dbReference type="ARBA" id="ARBA00022475"/>
    </source>
</evidence>
<keyword evidence="2" id="KW-1003">Cell membrane</keyword>